<dbReference type="PANTHER" id="PTHR14677">
    <property type="entry name" value="ARSENITE INDUCUBLE RNA ASSOCIATED PROTEIN AIP-1-RELATED"/>
    <property type="match status" value="1"/>
</dbReference>
<dbReference type="GeneTree" id="ENSGT00730000111180"/>
<dbReference type="STRING" id="7868.ENSCMIP00000002297"/>
<dbReference type="Ensembl" id="ENSCMIT00000002380.1">
    <property type="protein sequence ID" value="ENSCMIP00000002297.1"/>
    <property type="gene ID" value="ENSCMIG00000001370.1"/>
</dbReference>
<reference evidence="6" key="5">
    <citation type="submission" date="2025-09" db="UniProtKB">
        <authorList>
            <consortium name="Ensembl"/>
        </authorList>
    </citation>
    <scope>IDENTIFICATION</scope>
</reference>
<dbReference type="InterPro" id="IPR000058">
    <property type="entry name" value="Znf_AN1"/>
</dbReference>
<evidence type="ECO:0000256" key="4">
    <source>
        <dbReference type="PROSITE-ProRule" id="PRU00449"/>
    </source>
</evidence>
<dbReference type="GO" id="GO:0008270">
    <property type="term" value="F:zinc ion binding"/>
    <property type="evidence" value="ECO:0007669"/>
    <property type="project" value="UniProtKB-KW"/>
</dbReference>
<dbReference type="InParanoid" id="A0A4W3GH45"/>
<dbReference type="FunCoup" id="A0A4W3GH45">
    <property type="interactions" value="264"/>
</dbReference>
<reference evidence="7" key="2">
    <citation type="journal article" date="2007" name="PLoS Biol.">
        <title>Survey sequencing and comparative analysis of the elephant shark (Callorhinchus milii) genome.</title>
        <authorList>
            <person name="Venkatesh B."/>
            <person name="Kirkness E.F."/>
            <person name="Loh Y.H."/>
            <person name="Halpern A.L."/>
            <person name="Lee A.P."/>
            <person name="Johnson J."/>
            <person name="Dandona N."/>
            <person name="Viswanathan L.D."/>
            <person name="Tay A."/>
            <person name="Venter J.C."/>
            <person name="Strausberg R.L."/>
            <person name="Brenner S."/>
        </authorList>
    </citation>
    <scope>NUCLEOTIDE SEQUENCE [LARGE SCALE GENOMIC DNA]</scope>
</reference>
<feature type="domain" description="AN1-type" evidence="5">
    <location>
        <begin position="67"/>
        <end position="115"/>
    </location>
</feature>
<reference evidence="7" key="3">
    <citation type="journal article" date="2014" name="Nature">
        <title>Elephant shark genome provides unique insights into gnathostome evolution.</title>
        <authorList>
            <consortium name="International Elephant Shark Genome Sequencing Consortium"/>
            <person name="Venkatesh B."/>
            <person name="Lee A.P."/>
            <person name="Ravi V."/>
            <person name="Maurya A.K."/>
            <person name="Lian M.M."/>
            <person name="Swann J.B."/>
            <person name="Ohta Y."/>
            <person name="Flajnik M.F."/>
            <person name="Sutoh Y."/>
            <person name="Kasahara M."/>
            <person name="Hoon S."/>
            <person name="Gangu V."/>
            <person name="Roy S.W."/>
            <person name="Irimia M."/>
            <person name="Korzh V."/>
            <person name="Kondrychyn I."/>
            <person name="Lim Z.W."/>
            <person name="Tay B.H."/>
            <person name="Tohari S."/>
            <person name="Kong K.W."/>
            <person name="Ho S."/>
            <person name="Lorente-Galdos B."/>
            <person name="Quilez J."/>
            <person name="Marques-Bonet T."/>
            <person name="Raney B.J."/>
            <person name="Ingham P.W."/>
            <person name="Tay A."/>
            <person name="Hillier L.W."/>
            <person name="Minx P."/>
            <person name="Boehm T."/>
            <person name="Wilson R.K."/>
            <person name="Brenner S."/>
            <person name="Warren W.C."/>
        </authorList>
    </citation>
    <scope>NUCLEOTIDE SEQUENCE [LARGE SCALE GENOMIC DNA]</scope>
</reference>
<dbReference type="PANTHER" id="PTHR14677:SF37">
    <property type="entry name" value="AN1-TYPE ZINC FINGER PROTEIN 1"/>
    <property type="match status" value="1"/>
</dbReference>
<dbReference type="AlphaFoldDB" id="A0A4W3GH45"/>
<dbReference type="InterPro" id="IPR057358">
    <property type="entry name" value="UBL_ZFAND1-like"/>
</dbReference>
<keyword evidence="2 4" id="KW-0863">Zinc-finger</keyword>
<sequence>NTYFNEILAVKIPGEFCKTNLTFSYLSDFLPFICDGCSGIFCLEHRSKDAHVCSGICIKKEPIKLEGPSSYSCTYKNCNAKEPLPVICPYCEKHFCLGHRHQSDHDCEKLEVPKPRLAVTKQPVKETVESRKAVPVKKGRGGAKNSETAAKVALMKLKLHAVGEKSIPQNERVYFQVFLPRGSNEKSRAVFFCSKWNIGKVVDSAAALMNVRNDNNISTAKKLRLYHSESGSLLPMDNTLESYLKNTDSALYNGGNIILEYMDNNNTVLENTNSYME</sequence>
<dbReference type="Pfam" id="PF01428">
    <property type="entry name" value="zf-AN1"/>
    <property type="match status" value="2"/>
</dbReference>
<dbReference type="Pfam" id="PF25327">
    <property type="entry name" value="UBL_ZFAND1"/>
    <property type="match status" value="1"/>
</dbReference>
<name>A0A4W3GH45_CALMI</name>
<evidence type="ECO:0000256" key="1">
    <source>
        <dbReference type="ARBA" id="ARBA00022723"/>
    </source>
</evidence>
<reference evidence="6" key="4">
    <citation type="submission" date="2025-08" db="UniProtKB">
        <authorList>
            <consortium name="Ensembl"/>
        </authorList>
    </citation>
    <scope>IDENTIFICATION</scope>
</reference>
<evidence type="ECO:0000256" key="3">
    <source>
        <dbReference type="ARBA" id="ARBA00022833"/>
    </source>
</evidence>
<dbReference type="OMA" id="RQYCLKH"/>
<evidence type="ECO:0000256" key="2">
    <source>
        <dbReference type="ARBA" id="ARBA00022771"/>
    </source>
</evidence>
<keyword evidence="1" id="KW-0479">Metal-binding</keyword>
<evidence type="ECO:0000259" key="5">
    <source>
        <dbReference type="PROSITE" id="PS51039"/>
    </source>
</evidence>
<dbReference type="Gene3D" id="4.10.1110.10">
    <property type="entry name" value="AN1-like Zinc finger"/>
    <property type="match status" value="2"/>
</dbReference>
<dbReference type="SMART" id="SM00154">
    <property type="entry name" value="ZnF_AN1"/>
    <property type="match status" value="2"/>
</dbReference>
<dbReference type="SUPFAM" id="SSF118310">
    <property type="entry name" value="AN1-like Zinc finger"/>
    <property type="match status" value="2"/>
</dbReference>
<reference evidence="7" key="1">
    <citation type="journal article" date="2006" name="Science">
        <title>Ancient noncoding elements conserved in the human genome.</title>
        <authorList>
            <person name="Venkatesh B."/>
            <person name="Kirkness E.F."/>
            <person name="Loh Y.H."/>
            <person name="Halpern A.L."/>
            <person name="Lee A.P."/>
            <person name="Johnson J."/>
            <person name="Dandona N."/>
            <person name="Viswanathan L.D."/>
            <person name="Tay A."/>
            <person name="Venter J.C."/>
            <person name="Strausberg R.L."/>
            <person name="Brenner S."/>
        </authorList>
    </citation>
    <scope>NUCLEOTIDE SEQUENCE [LARGE SCALE GENOMIC DNA]</scope>
</reference>
<evidence type="ECO:0000313" key="6">
    <source>
        <dbReference type="Ensembl" id="ENSCMIP00000002297.1"/>
    </source>
</evidence>
<accession>A0A4W3GH45</accession>
<dbReference type="GO" id="GO:0010494">
    <property type="term" value="C:cytoplasmic stress granule"/>
    <property type="evidence" value="ECO:0007669"/>
    <property type="project" value="TreeGrafter"/>
</dbReference>
<organism evidence="6 7">
    <name type="scientific">Callorhinchus milii</name>
    <name type="common">Ghost shark</name>
    <dbReference type="NCBI Taxonomy" id="7868"/>
    <lineage>
        <taxon>Eukaryota</taxon>
        <taxon>Metazoa</taxon>
        <taxon>Chordata</taxon>
        <taxon>Craniata</taxon>
        <taxon>Vertebrata</taxon>
        <taxon>Chondrichthyes</taxon>
        <taxon>Holocephali</taxon>
        <taxon>Chimaeriformes</taxon>
        <taxon>Callorhinchidae</taxon>
        <taxon>Callorhinchus</taxon>
    </lineage>
</organism>
<protein>
    <submittedName>
        <fullName evidence="6">Zinc finger, AN1-type domain 1</fullName>
    </submittedName>
</protein>
<keyword evidence="3" id="KW-0862">Zinc</keyword>
<keyword evidence="7" id="KW-1185">Reference proteome</keyword>
<evidence type="ECO:0000313" key="7">
    <source>
        <dbReference type="Proteomes" id="UP000314986"/>
    </source>
</evidence>
<proteinExistence type="predicted"/>
<dbReference type="InterPro" id="IPR035896">
    <property type="entry name" value="AN1-like_Znf"/>
</dbReference>
<dbReference type="PROSITE" id="PS51039">
    <property type="entry name" value="ZF_AN1"/>
    <property type="match status" value="1"/>
</dbReference>
<dbReference type="Proteomes" id="UP000314986">
    <property type="component" value="Unassembled WGS sequence"/>
</dbReference>
<dbReference type="GO" id="GO:0035617">
    <property type="term" value="P:stress granule disassembly"/>
    <property type="evidence" value="ECO:0007669"/>
    <property type="project" value="TreeGrafter"/>
</dbReference>